<evidence type="ECO:0000313" key="1">
    <source>
        <dbReference type="EMBL" id="KAF9873428.1"/>
    </source>
</evidence>
<gene>
    <name evidence="1" type="ORF">CkaCkLH20_09241</name>
</gene>
<protein>
    <recommendedName>
        <fullName evidence="3">PLC-like phosphodiesterase</fullName>
    </recommendedName>
</protein>
<evidence type="ECO:0008006" key="3">
    <source>
        <dbReference type="Google" id="ProtNLM"/>
    </source>
</evidence>
<dbReference type="GO" id="GO:0006629">
    <property type="term" value="P:lipid metabolic process"/>
    <property type="evidence" value="ECO:0007669"/>
    <property type="project" value="InterPro"/>
</dbReference>
<keyword evidence="2" id="KW-1185">Reference proteome</keyword>
<sequence length="463" mass="50781">MGWGGTLCVVNATPYTWIRTFQPDAGAGDMSDWSLPEKIKPGEIVDVYAEFKTATTHDWALTQYSFGDHSPAIELGINGSDFGNGFYYLHLIDVSTLGNPKGARIETPFVHNGSAFLFLGGTEDSFISSNPPGRTWMSDTLSAIGEQTLRTICLLESHDAGMSLDKLITKTSPFVTPANVRTQTRHIGEQLADGVRFFDVRPVVSSGAYFTGHYSNTRTPLRWQGANGVSIAEIIAHVNLFTASCAELVILDFSHAYDSDSAFVDFDQKQWDGLFALLASPSTGLRHLYHAPAGTGDLTTLTVNDFIGKGRAAVVCLIEAGRHIRIPAAYEGKGFYTKSRSFPVRPAVAYSNTDHVGVMTEDQRKKLARYKTRREAPVVETSWTLTQVTGAEAAGFGPSILDLAYRAKNKLFPSLWRYCSADSFPNLLVLDNVDSTDYLALAMAITWWFSLHGKERGVMCTVL</sequence>
<accession>A0A9P6HXQ2</accession>
<dbReference type="Proteomes" id="UP000781932">
    <property type="component" value="Unassembled WGS sequence"/>
</dbReference>
<reference evidence="1" key="2">
    <citation type="submission" date="2020-11" db="EMBL/GenBank/DDBJ databases">
        <title>Whole genome sequencing of Colletotrichum sp.</title>
        <authorList>
            <person name="Li H."/>
        </authorList>
    </citation>
    <scope>NUCLEOTIDE SEQUENCE</scope>
    <source>
        <strain evidence="1">CkLH20</strain>
    </source>
</reference>
<name>A0A9P6HXQ2_9PEZI</name>
<dbReference type="AlphaFoldDB" id="A0A9P6HXQ2"/>
<evidence type="ECO:0000313" key="2">
    <source>
        <dbReference type="Proteomes" id="UP000781932"/>
    </source>
</evidence>
<dbReference type="EMBL" id="JAATWM020000032">
    <property type="protein sequence ID" value="KAF9873428.1"/>
    <property type="molecule type" value="Genomic_DNA"/>
</dbReference>
<dbReference type="GO" id="GO:0008081">
    <property type="term" value="F:phosphoric diester hydrolase activity"/>
    <property type="evidence" value="ECO:0007669"/>
    <property type="project" value="InterPro"/>
</dbReference>
<dbReference type="OrthoDB" id="1046782at2759"/>
<proteinExistence type="predicted"/>
<dbReference type="InterPro" id="IPR017946">
    <property type="entry name" value="PLC-like_Pdiesterase_TIM-brl"/>
</dbReference>
<dbReference type="InterPro" id="IPR051057">
    <property type="entry name" value="PI-PLC_domain"/>
</dbReference>
<reference evidence="1" key="1">
    <citation type="submission" date="2020-03" db="EMBL/GenBank/DDBJ databases">
        <authorList>
            <person name="He L."/>
        </authorList>
    </citation>
    <scope>NUCLEOTIDE SEQUENCE</scope>
    <source>
        <strain evidence="1">CkLH20</strain>
    </source>
</reference>
<dbReference type="PANTHER" id="PTHR13593">
    <property type="match status" value="1"/>
</dbReference>
<organism evidence="1 2">
    <name type="scientific">Colletotrichum karsti</name>
    <dbReference type="NCBI Taxonomy" id="1095194"/>
    <lineage>
        <taxon>Eukaryota</taxon>
        <taxon>Fungi</taxon>
        <taxon>Dikarya</taxon>
        <taxon>Ascomycota</taxon>
        <taxon>Pezizomycotina</taxon>
        <taxon>Sordariomycetes</taxon>
        <taxon>Hypocreomycetidae</taxon>
        <taxon>Glomerellales</taxon>
        <taxon>Glomerellaceae</taxon>
        <taxon>Colletotrichum</taxon>
        <taxon>Colletotrichum boninense species complex</taxon>
    </lineage>
</organism>
<dbReference type="RefSeq" id="XP_038742889.1">
    <property type="nucleotide sequence ID" value="XM_038891956.1"/>
</dbReference>
<comment type="caution">
    <text evidence="1">The sequence shown here is derived from an EMBL/GenBank/DDBJ whole genome shotgun (WGS) entry which is preliminary data.</text>
</comment>
<dbReference type="SUPFAM" id="SSF51695">
    <property type="entry name" value="PLC-like phosphodiesterases"/>
    <property type="match status" value="1"/>
</dbReference>
<dbReference type="Gene3D" id="3.20.20.190">
    <property type="entry name" value="Phosphatidylinositol (PI) phosphodiesterase"/>
    <property type="match status" value="1"/>
</dbReference>
<dbReference type="PANTHER" id="PTHR13593:SF143">
    <property type="entry name" value="PHOSPHATIDYLINOSITOL-SPECIFIC PHOSPHOLIPASE C X DOMAIN-CONTAINING PROTEIN"/>
    <property type="match status" value="1"/>
</dbReference>
<dbReference type="GeneID" id="62165030"/>